<evidence type="ECO:0000313" key="3">
    <source>
        <dbReference type="Proteomes" id="UP000270678"/>
    </source>
</evidence>
<dbReference type="RefSeq" id="WP_126997348.1">
    <property type="nucleotide sequence ID" value="NZ_CP034346.1"/>
</dbReference>
<sequence>MSSIDLIYVLIEEIKKNIKEEVKRELRAELRASIKNEIIRDLKADSMELDQQYDEIMNVDQAVLYLKTSKSTVFRMTKSKEIPSYKMGQRRFIKKCDLDRYIEGKIKEGITK</sequence>
<gene>
    <name evidence="2" type="ORF">EI981_08945</name>
</gene>
<evidence type="ECO:0000313" key="2">
    <source>
        <dbReference type="EMBL" id="AZS14564.1"/>
    </source>
</evidence>
<dbReference type="Proteomes" id="UP000270678">
    <property type="component" value="Chromosome"/>
</dbReference>
<protein>
    <submittedName>
        <fullName evidence="2">Helix-turn-helix domain-containing protein</fullName>
    </submittedName>
</protein>
<dbReference type="AlphaFoldDB" id="A0A3S9UW60"/>
<dbReference type="Pfam" id="PF12728">
    <property type="entry name" value="HTH_17"/>
    <property type="match status" value="1"/>
</dbReference>
<proteinExistence type="predicted"/>
<dbReference type="EMBL" id="CP034346">
    <property type="protein sequence ID" value="AZS14564.1"/>
    <property type="molecule type" value="Genomic_DNA"/>
</dbReference>
<name>A0A3S9UW60_9BACL</name>
<dbReference type="InterPro" id="IPR041657">
    <property type="entry name" value="HTH_17"/>
</dbReference>
<accession>A0A3S9UW60</accession>
<reference evidence="3" key="1">
    <citation type="submission" date="2018-12" db="EMBL/GenBank/DDBJ databases">
        <title>Complete genome sequence of Paenibacillus sp. MBLB1234.</title>
        <authorList>
            <person name="Nam Y.-D."/>
            <person name="Kang J."/>
            <person name="Chung W.-H."/>
            <person name="Park Y.S."/>
        </authorList>
    </citation>
    <scope>NUCLEOTIDE SEQUENCE [LARGE SCALE GENOMIC DNA]</scope>
    <source>
        <strain evidence="3">MBLB1234</strain>
    </source>
</reference>
<dbReference type="NCBIfam" id="TIGR01764">
    <property type="entry name" value="excise"/>
    <property type="match status" value="1"/>
</dbReference>
<organism evidence="2 3">
    <name type="scientific">Paenibacillus lutimineralis</name>
    <dbReference type="NCBI Taxonomy" id="2707005"/>
    <lineage>
        <taxon>Bacteria</taxon>
        <taxon>Bacillati</taxon>
        <taxon>Bacillota</taxon>
        <taxon>Bacilli</taxon>
        <taxon>Bacillales</taxon>
        <taxon>Paenibacillaceae</taxon>
        <taxon>Paenibacillus</taxon>
    </lineage>
</organism>
<dbReference type="InterPro" id="IPR010093">
    <property type="entry name" value="SinI_DNA-bd"/>
</dbReference>
<dbReference type="GO" id="GO:0003677">
    <property type="term" value="F:DNA binding"/>
    <property type="evidence" value="ECO:0007669"/>
    <property type="project" value="InterPro"/>
</dbReference>
<dbReference type="KEGG" id="plut:EI981_08945"/>
<feature type="domain" description="Helix-turn-helix" evidence="1">
    <location>
        <begin position="57"/>
        <end position="104"/>
    </location>
</feature>
<keyword evidence="3" id="KW-1185">Reference proteome</keyword>
<evidence type="ECO:0000259" key="1">
    <source>
        <dbReference type="Pfam" id="PF12728"/>
    </source>
</evidence>